<gene>
    <name evidence="2" type="ORF">RFI_36078</name>
</gene>
<evidence type="ECO:0000313" key="3">
    <source>
        <dbReference type="Proteomes" id="UP000023152"/>
    </source>
</evidence>
<accession>X6LJR7</accession>
<feature type="compositionally biased region" description="Basic and acidic residues" evidence="1">
    <location>
        <begin position="975"/>
        <end position="991"/>
    </location>
</feature>
<feature type="region of interest" description="Disordered" evidence="1">
    <location>
        <begin position="873"/>
        <end position="906"/>
    </location>
</feature>
<dbReference type="AlphaFoldDB" id="X6LJR7"/>
<dbReference type="EMBL" id="ASPP01038502">
    <property type="protein sequence ID" value="ETO01362.1"/>
    <property type="molecule type" value="Genomic_DNA"/>
</dbReference>
<organism evidence="2 3">
    <name type="scientific">Reticulomyxa filosa</name>
    <dbReference type="NCBI Taxonomy" id="46433"/>
    <lineage>
        <taxon>Eukaryota</taxon>
        <taxon>Sar</taxon>
        <taxon>Rhizaria</taxon>
        <taxon>Retaria</taxon>
        <taxon>Foraminifera</taxon>
        <taxon>Monothalamids</taxon>
        <taxon>Reticulomyxidae</taxon>
        <taxon>Reticulomyxa</taxon>
    </lineage>
</organism>
<evidence type="ECO:0000256" key="1">
    <source>
        <dbReference type="SAM" id="MobiDB-lite"/>
    </source>
</evidence>
<dbReference type="Proteomes" id="UP000023152">
    <property type="component" value="Unassembled WGS sequence"/>
</dbReference>
<name>X6LJR7_RETFI</name>
<reference evidence="2 3" key="1">
    <citation type="journal article" date="2013" name="Curr. Biol.">
        <title>The Genome of the Foraminiferan Reticulomyxa filosa.</title>
        <authorList>
            <person name="Glockner G."/>
            <person name="Hulsmann N."/>
            <person name="Schleicher M."/>
            <person name="Noegel A.A."/>
            <person name="Eichinger L."/>
            <person name="Gallinger C."/>
            <person name="Pawlowski J."/>
            <person name="Sierra R."/>
            <person name="Euteneuer U."/>
            <person name="Pillet L."/>
            <person name="Moustafa A."/>
            <person name="Platzer M."/>
            <person name="Groth M."/>
            <person name="Szafranski K."/>
            <person name="Schliwa M."/>
        </authorList>
    </citation>
    <scope>NUCLEOTIDE SEQUENCE [LARGE SCALE GENOMIC DNA]</scope>
</reference>
<feature type="region of interest" description="Disordered" evidence="1">
    <location>
        <begin position="961"/>
        <end position="999"/>
    </location>
</feature>
<evidence type="ECO:0000313" key="2">
    <source>
        <dbReference type="EMBL" id="ETO01362.1"/>
    </source>
</evidence>
<keyword evidence="3" id="KW-1185">Reference proteome</keyword>
<proteinExistence type="predicted"/>
<sequence length="1038" mass="120320">MCIIQESNYNENSKKVKDVPINGEIRENVKSFFRIKKWLQNPVQGSNCHEFGRWQDEELNEMAIELIRCKDSSENAKAYKQRIMFQILKLTVLKCITCKCSVHKDIIEELEQANSEECKETSSSEIKMLHGIVTRYHEQTEEDDMDELLNECEQCITQTCEIDNKEDGCISLVEPNDDSNKRQFRAYFFNSDITQQGPSITIVFEKKSIILIIISLPKTFFGIIEWHIMKAVDSEKAPSLYYQDFIITKKTPSNIHIGMYNNQREDKVNEVATCSFSPEQSACLIQKKKYWEPKTFFFSQSHNDTQRDHSIFSHLLSSIGTSADNFEFVSSAYKDLEKDITVQKIYIEGLYKTEIANWKSSTADMKSVESQSYYRNLSPATLLDVVHITAKQCKSKPSNEVKTVIHEQYRILYNQSLDPMEELALVPCFNYCSAFGYEAGHPPQNLTKIDFETNIDCDLVEEKGIAILKVDLAVRTTKKNNQVPVEKYLIDLMIVCDNDEISKKMLDFLLGLGCLKTEVWRNVFGHKSFGKVILNLFQSDFEKWHAFLQKLEDEKLLSENVQLFFTLFSSKEFVSVIALSNQWQRFFEDFVLKEKKIWTEESKILKTVEVCLNSESVTPRVMPALLDILWTHVTFDDNDIKNTMERLTNNILLTFRSSVEHHPLWLQQFHHETQNAHLWETLLRASLREWLQHGPLDGTAGSASHFHRNVLQLLSYPDFYKLPRTYLDLFISEVKSQQQKMALDGDFWSKEDVKCVQQCLVQTSVDWTLWNEVFDTMICVPTLTWEVETKREDPPISDMLPTQRDDIKDETAVPRSDGHMIPNANNAALQSVEDEKIQPPSSEEQPNLFAHSVEEKNDDHTIPNANDAAMQSIEDEKTQSSSSEEQPNLFAHSSEEENDDHTIPNANNTALQSVEDEKTQPPSGEEQPNLFAHFIEEKEEYKRERRHFLLRLLREKLYNSDVDEDSPRPSGPVKENLEELKTETTRLDSDKPTSTTETSDDKYVFVKDKSIGTEMNLFEKLLKNPNRIRHRRESMDSN</sequence>
<comment type="caution">
    <text evidence="2">The sequence shown here is derived from an EMBL/GenBank/DDBJ whole genome shotgun (WGS) entry which is preliminary data.</text>
</comment>
<feature type="non-terminal residue" evidence="2">
    <location>
        <position position="1038"/>
    </location>
</feature>
<protein>
    <submittedName>
        <fullName evidence="2">Uncharacterized protein</fullName>
    </submittedName>
</protein>